<keyword evidence="2" id="KW-1185">Reference proteome</keyword>
<accession>A0AAN8F732</accession>
<evidence type="ECO:0000313" key="1">
    <source>
        <dbReference type="EMBL" id="KAK5974340.1"/>
    </source>
</evidence>
<dbReference type="EMBL" id="WIXE01014380">
    <property type="protein sequence ID" value="KAK5974340.1"/>
    <property type="molecule type" value="Genomic_DNA"/>
</dbReference>
<comment type="caution">
    <text evidence="1">The sequence shown here is derived from an EMBL/GenBank/DDBJ whole genome shotgun (WGS) entry which is preliminary data.</text>
</comment>
<name>A0AAN8F732_TRICO</name>
<organism evidence="1 2">
    <name type="scientific">Trichostrongylus colubriformis</name>
    <name type="common">Black scour worm</name>
    <dbReference type="NCBI Taxonomy" id="6319"/>
    <lineage>
        <taxon>Eukaryota</taxon>
        <taxon>Metazoa</taxon>
        <taxon>Ecdysozoa</taxon>
        <taxon>Nematoda</taxon>
        <taxon>Chromadorea</taxon>
        <taxon>Rhabditida</taxon>
        <taxon>Rhabditina</taxon>
        <taxon>Rhabditomorpha</taxon>
        <taxon>Strongyloidea</taxon>
        <taxon>Trichostrongylidae</taxon>
        <taxon>Trichostrongylus</taxon>
    </lineage>
</organism>
<feature type="non-terminal residue" evidence="1">
    <location>
        <position position="270"/>
    </location>
</feature>
<evidence type="ECO:0000313" key="2">
    <source>
        <dbReference type="Proteomes" id="UP001331761"/>
    </source>
</evidence>
<proteinExistence type="predicted"/>
<reference evidence="1 2" key="1">
    <citation type="submission" date="2019-10" db="EMBL/GenBank/DDBJ databases">
        <title>Assembly and Annotation for the nematode Trichostrongylus colubriformis.</title>
        <authorList>
            <person name="Martin J."/>
        </authorList>
    </citation>
    <scope>NUCLEOTIDE SEQUENCE [LARGE SCALE GENOMIC DNA]</scope>
    <source>
        <strain evidence="1">G859</strain>
        <tissue evidence="1">Whole worm</tissue>
    </source>
</reference>
<protein>
    <submittedName>
        <fullName evidence="1">Uncharacterized protein</fullName>
    </submittedName>
</protein>
<dbReference type="Proteomes" id="UP001331761">
    <property type="component" value="Unassembled WGS sequence"/>
</dbReference>
<sequence length="270" mass="30120">MQVMNPRRLPHRESRVKSFKQLLEYPREDESNQKSFAREVVPSRIFVTNDVVGMHLDWPLYSQQAESFATAAHIIVSDAALVRTSLICTTVPQEFTEVGTFVVAMSGLQHRHEVTLDGLGSWGTPQGTANRNCHRFYNFCSATRKLMAATPENYTYKVQSNRYIHPGTDGRGHFIKKIYCGMTNTGDGCAYAVITYSWEGTPHPIAVALPTSAPSRERPYGSRSWEAAGVDITVDEGVMHHGLPLLSRVAVDFDLACKILLAGIEIPQHR</sequence>
<dbReference type="AlphaFoldDB" id="A0AAN8F732"/>
<gene>
    <name evidence="1" type="ORF">GCK32_014707</name>
</gene>